<dbReference type="PANTHER" id="PTHR46577:SF2">
    <property type="entry name" value="TRANSCRIPTIONAL REGULATORY PROTEIN"/>
    <property type="match status" value="1"/>
</dbReference>
<organism evidence="7 8">
    <name type="scientific">Sediminicurvatus halobius</name>
    <dbReference type="NCBI Taxonomy" id="2182432"/>
    <lineage>
        <taxon>Bacteria</taxon>
        <taxon>Pseudomonadati</taxon>
        <taxon>Pseudomonadota</taxon>
        <taxon>Gammaproteobacteria</taxon>
        <taxon>Chromatiales</taxon>
        <taxon>Ectothiorhodospiraceae</taxon>
        <taxon>Sediminicurvatus</taxon>
    </lineage>
</organism>
<dbReference type="GO" id="GO:0003677">
    <property type="term" value="F:DNA binding"/>
    <property type="evidence" value="ECO:0007669"/>
    <property type="project" value="UniProtKB-KW"/>
</dbReference>
<evidence type="ECO:0000313" key="8">
    <source>
        <dbReference type="Proteomes" id="UP000245474"/>
    </source>
</evidence>
<keyword evidence="3" id="KW-0805">Transcription regulation</keyword>
<comment type="caution">
    <text evidence="7">The sequence shown here is derived from an EMBL/GenBank/DDBJ whole genome shotgun (WGS) entry which is preliminary data.</text>
</comment>
<dbReference type="PANTHER" id="PTHR46577">
    <property type="entry name" value="HTH-TYPE TRANSCRIPTIONAL REGULATORY PROTEIN GABR"/>
    <property type="match status" value="1"/>
</dbReference>
<protein>
    <submittedName>
        <fullName evidence="7">GntR family transcriptional regulator</fullName>
    </submittedName>
</protein>
<dbReference type="AlphaFoldDB" id="A0A2U2MYF1"/>
<keyword evidence="8" id="KW-1185">Reference proteome</keyword>
<keyword evidence="4" id="KW-0238">DNA-binding</keyword>
<proteinExistence type="inferred from homology"/>
<dbReference type="Proteomes" id="UP000245474">
    <property type="component" value="Unassembled WGS sequence"/>
</dbReference>
<dbReference type="InterPro" id="IPR004839">
    <property type="entry name" value="Aminotransferase_I/II_large"/>
</dbReference>
<accession>A0A2U2MYF1</accession>
<evidence type="ECO:0000256" key="2">
    <source>
        <dbReference type="ARBA" id="ARBA00022898"/>
    </source>
</evidence>
<dbReference type="SUPFAM" id="SSF46785">
    <property type="entry name" value="Winged helix' DNA-binding domain"/>
    <property type="match status" value="1"/>
</dbReference>
<evidence type="ECO:0000256" key="1">
    <source>
        <dbReference type="ARBA" id="ARBA00005384"/>
    </source>
</evidence>
<dbReference type="InterPro" id="IPR015424">
    <property type="entry name" value="PyrdxlP-dep_Trfase"/>
</dbReference>
<comment type="similarity">
    <text evidence="1">In the C-terminal section; belongs to the class-I pyridoxal-phosphate-dependent aminotransferase family.</text>
</comment>
<dbReference type="GO" id="GO:0003700">
    <property type="term" value="F:DNA-binding transcription factor activity"/>
    <property type="evidence" value="ECO:0007669"/>
    <property type="project" value="InterPro"/>
</dbReference>
<evidence type="ECO:0000259" key="6">
    <source>
        <dbReference type="PROSITE" id="PS50949"/>
    </source>
</evidence>
<dbReference type="CDD" id="cd07377">
    <property type="entry name" value="WHTH_GntR"/>
    <property type="match status" value="1"/>
</dbReference>
<evidence type="ECO:0000256" key="4">
    <source>
        <dbReference type="ARBA" id="ARBA00023125"/>
    </source>
</evidence>
<feature type="domain" description="HTH gntR-type" evidence="6">
    <location>
        <begin position="4"/>
        <end position="72"/>
    </location>
</feature>
<evidence type="ECO:0000313" key="7">
    <source>
        <dbReference type="EMBL" id="PWG61827.1"/>
    </source>
</evidence>
<evidence type="ECO:0000256" key="3">
    <source>
        <dbReference type="ARBA" id="ARBA00023015"/>
    </source>
</evidence>
<gene>
    <name evidence="7" type="ORF">DEM34_14560</name>
</gene>
<dbReference type="PROSITE" id="PS50949">
    <property type="entry name" value="HTH_GNTR"/>
    <property type="match status" value="1"/>
</dbReference>
<dbReference type="PRINTS" id="PR00035">
    <property type="entry name" value="HTHGNTR"/>
</dbReference>
<reference evidence="7 8" key="1">
    <citation type="submission" date="2018-05" db="EMBL/GenBank/DDBJ databases">
        <title>Spiribacter halobius sp. nov., a moderately halophilic bacterium isolated from marine solar saltern.</title>
        <authorList>
            <person name="Zheng W.-S."/>
            <person name="Lu D.-C."/>
            <person name="Du Z.-J."/>
        </authorList>
    </citation>
    <scope>NUCLEOTIDE SEQUENCE [LARGE SCALE GENOMIC DNA]</scope>
    <source>
        <strain evidence="7 8">E85</strain>
    </source>
</reference>
<dbReference type="Pfam" id="PF00392">
    <property type="entry name" value="GntR"/>
    <property type="match status" value="1"/>
</dbReference>
<dbReference type="InterPro" id="IPR015421">
    <property type="entry name" value="PyrdxlP-dep_Trfase_major"/>
</dbReference>
<dbReference type="CDD" id="cd00609">
    <property type="entry name" value="AAT_like"/>
    <property type="match status" value="1"/>
</dbReference>
<dbReference type="SMART" id="SM00345">
    <property type="entry name" value="HTH_GNTR"/>
    <property type="match status" value="1"/>
</dbReference>
<keyword evidence="5" id="KW-0804">Transcription</keyword>
<dbReference type="OrthoDB" id="9804020at2"/>
<dbReference type="Gene3D" id="1.10.10.10">
    <property type="entry name" value="Winged helix-like DNA-binding domain superfamily/Winged helix DNA-binding domain"/>
    <property type="match status" value="1"/>
</dbReference>
<dbReference type="Gene3D" id="3.40.640.10">
    <property type="entry name" value="Type I PLP-dependent aspartate aminotransferase-like (Major domain)"/>
    <property type="match status" value="1"/>
</dbReference>
<dbReference type="RefSeq" id="WP_109679559.1">
    <property type="nucleotide sequence ID" value="NZ_CP086615.1"/>
</dbReference>
<dbReference type="InterPro" id="IPR015422">
    <property type="entry name" value="PyrdxlP-dep_Trfase_small"/>
</dbReference>
<dbReference type="InterPro" id="IPR036388">
    <property type="entry name" value="WH-like_DNA-bd_sf"/>
</dbReference>
<dbReference type="Pfam" id="PF00155">
    <property type="entry name" value="Aminotran_1_2"/>
    <property type="match status" value="1"/>
</dbReference>
<evidence type="ECO:0000256" key="5">
    <source>
        <dbReference type="ARBA" id="ARBA00023163"/>
    </source>
</evidence>
<dbReference type="EMBL" id="QFFI01000026">
    <property type="protein sequence ID" value="PWG61827.1"/>
    <property type="molecule type" value="Genomic_DNA"/>
</dbReference>
<name>A0A2U2MYF1_9GAMM</name>
<dbReference type="SUPFAM" id="SSF53383">
    <property type="entry name" value="PLP-dependent transferases"/>
    <property type="match status" value="1"/>
</dbReference>
<dbReference type="InterPro" id="IPR000524">
    <property type="entry name" value="Tscrpt_reg_HTH_GntR"/>
</dbReference>
<dbReference type="InterPro" id="IPR051446">
    <property type="entry name" value="HTH_trans_reg/aminotransferase"/>
</dbReference>
<sequence length="481" mass="52578">MSKPYRYENVAEALRAAITRGPLRGARRLPGVRVTAKQFGVSRNTVIHAYRILEREGLIRPQAQRGFYVTPRNAAPAVSWAPLPEQEVVRRGRISARVASLDLDPRVVSFGSALPAPELLPVAAFRQSMRRATRYATPRSFAVYSEGAGAATLLEALAKRHENAGVMIPAEELIVTNGAMDGINLVLEVATRPGDSVIVPTPAYRGFLHLLELKERHVIEVDGSTSSMDFGCLERLFARDTVKAMLVGASHANPTGLTVREADRRKLAELAARYQVTVIEDDVLGELHFGAQRPQPIKAWDTNGWVVWASSNGKTLGPGNRIGWLAPGRWFEKVLAMRHASSRNGPPTLLQLAVADFLDSGESERHLARFRPRLASQMRVLREAVLRHFPAETTVSEPEGGLSLWVELPALADGTALFHRAVSERITLLPGELFSPSGAFGNCIRLTAGAPWSATREEAIQRLGRWAAESTHDGMRAALAG</sequence>
<keyword evidence="2" id="KW-0663">Pyridoxal phosphate</keyword>
<dbReference type="Gene3D" id="3.90.1150.10">
    <property type="entry name" value="Aspartate Aminotransferase, domain 1"/>
    <property type="match status" value="1"/>
</dbReference>
<dbReference type="InterPro" id="IPR036390">
    <property type="entry name" value="WH_DNA-bd_sf"/>
</dbReference>
<dbReference type="GO" id="GO:0030170">
    <property type="term" value="F:pyridoxal phosphate binding"/>
    <property type="evidence" value="ECO:0007669"/>
    <property type="project" value="InterPro"/>
</dbReference>